<proteinExistence type="predicted"/>
<feature type="transmembrane region" description="Helical" evidence="5">
    <location>
        <begin position="193"/>
        <end position="216"/>
    </location>
</feature>
<keyword evidence="2 5" id="KW-0812">Transmembrane</keyword>
<accession>A0ABP1DAM1</accession>
<evidence type="ECO:0000256" key="1">
    <source>
        <dbReference type="ARBA" id="ARBA00004141"/>
    </source>
</evidence>
<dbReference type="Pfam" id="PF06687">
    <property type="entry name" value="SUR7"/>
    <property type="match status" value="1"/>
</dbReference>
<reference evidence="7" key="1">
    <citation type="submission" date="2024-04" db="EMBL/GenBank/DDBJ databases">
        <authorList>
            <person name="Shaw F."/>
            <person name="Minotto A."/>
        </authorList>
    </citation>
    <scope>NUCLEOTIDE SEQUENCE [LARGE SCALE GENOMIC DNA]</scope>
</reference>
<dbReference type="PANTHER" id="PTHR28013:SF3">
    <property type="entry name" value="PROTEIN DCV1-RELATED"/>
    <property type="match status" value="1"/>
</dbReference>
<organism evidence="6 7">
    <name type="scientific">Somion occarium</name>
    <dbReference type="NCBI Taxonomy" id="3059160"/>
    <lineage>
        <taxon>Eukaryota</taxon>
        <taxon>Fungi</taxon>
        <taxon>Dikarya</taxon>
        <taxon>Basidiomycota</taxon>
        <taxon>Agaricomycotina</taxon>
        <taxon>Agaricomycetes</taxon>
        <taxon>Polyporales</taxon>
        <taxon>Cerrenaceae</taxon>
        <taxon>Somion</taxon>
    </lineage>
</organism>
<feature type="transmembrane region" description="Helical" evidence="5">
    <location>
        <begin position="146"/>
        <end position="173"/>
    </location>
</feature>
<dbReference type="EMBL" id="OZ037946">
    <property type="protein sequence ID" value="CAL1704896.1"/>
    <property type="molecule type" value="Genomic_DNA"/>
</dbReference>
<dbReference type="InterPro" id="IPR009571">
    <property type="entry name" value="SUR7/Rim9-like_fungi"/>
</dbReference>
<dbReference type="Proteomes" id="UP001497453">
    <property type="component" value="Chromosome 3"/>
</dbReference>
<keyword evidence="3 5" id="KW-1133">Transmembrane helix</keyword>
<evidence type="ECO:0000313" key="7">
    <source>
        <dbReference type="Proteomes" id="UP001497453"/>
    </source>
</evidence>
<evidence type="ECO:0008006" key="8">
    <source>
        <dbReference type="Google" id="ProtNLM"/>
    </source>
</evidence>
<evidence type="ECO:0000256" key="5">
    <source>
        <dbReference type="SAM" id="Phobius"/>
    </source>
</evidence>
<protein>
    <recommendedName>
        <fullName evidence="8">Pali-domain-containing protein</fullName>
    </recommendedName>
</protein>
<gene>
    <name evidence="6" type="ORF">GFSPODELE1_LOCUS5187</name>
</gene>
<evidence type="ECO:0000313" key="6">
    <source>
        <dbReference type="EMBL" id="CAL1704896.1"/>
    </source>
</evidence>
<evidence type="ECO:0000256" key="3">
    <source>
        <dbReference type="ARBA" id="ARBA00022989"/>
    </source>
</evidence>
<comment type="subcellular location">
    <subcellularLocation>
        <location evidence="1">Membrane</location>
        <topology evidence="1">Multi-pass membrane protein</topology>
    </subcellularLocation>
</comment>
<sequence>MFAALTPLLIFVAFLLLLLVSLSVPVIKSIYLFRLTANINASLLDSRATGSARFGVWGYCLSAIDVSIIGFNHNSPAQCSKAKLGYTFDNNVEMVLRVNGLTDDVSRAITTALVLHPIACGFTFLALLTSLFIIRRRGGNVSRLAYLVTLGTGLLAAVLTTIVFLIDVIFVAIVRHRVNNESDDSLNFDWGNAVWMALGATIALWGALVGACAGIFNCGRRQKDVNTY</sequence>
<dbReference type="PANTHER" id="PTHR28013">
    <property type="entry name" value="PROTEIN DCV1-RELATED"/>
    <property type="match status" value="1"/>
</dbReference>
<name>A0ABP1DAM1_9APHY</name>
<evidence type="ECO:0000256" key="2">
    <source>
        <dbReference type="ARBA" id="ARBA00022692"/>
    </source>
</evidence>
<evidence type="ECO:0000256" key="4">
    <source>
        <dbReference type="ARBA" id="ARBA00023136"/>
    </source>
</evidence>
<dbReference type="InterPro" id="IPR051380">
    <property type="entry name" value="pH-response_reg_palI/RIM9"/>
</dbReference>
<keyword evidence="7" id="KW-1185">Reference proteome</keyword>
<keyword evidence="4 5" id="KW-0472">Membrane</keyword>
<feature type="transmembrane region" description="Helical" evidence="5">
    <location>
        <begin position="113"/>
        <end position="134"/>
    </location>
</feature>